<dbReference type="InterPro" id="IPR038602">
    <property type="entry name" value="Mite_allergen_7_sf"/>
</dbReference>
<keyword evidence="3" id="KW-1185">Reference proteome</keyword>
<evidence type="ECO:0000256" key="1">
    <source>
        <dbReference type="SAM" id="Phobius"/>
    </source>
</evidence>
<dbReference type="InterPro" id="IPR020234">
    <property type="entry name" value="Mite_allergen_group-7"/>
</dbReference>
<organism evidence="2 3">
    <name type="scientific">Nephila pilipes</name>
    <name type="common">Giant wood spider</name>
    <name type="synonym">Nephila maculata</name>
    <dbReference type="NCBI Taxonomy" id="299642"/>
    <lineage>
        <taxon>Eukaryota</taxon>
        <taxon>Metazoa</taxon>
        <taxon>Ecdysozoa</taxon>
        <taxon>Arthropoda</taxon>
        <taxon>Chelicerata</taxon>
        <taxon>Arachnida</taxon>
        <taxon>Araneae</taxon>
        <taxon>Araneomorphae</taxon>
        <taxon>Entelegynae</taxon>
        <taxon>Araneoidea</taxon>
        <taxon>Nephilidae</taxon>
        <taxon>Nephila</taxon>
    </lineage>
</organism>
<dbReference type="EMBL" id="BMAW01081088">
    <property type="protein sequence ID" value="GFU22817.1"/>
    <property type="molecule type" value="Genomic_DNA"/>
</dbReference>
<dbReference type="OrthoDB" id="6419576at2759"/>
<gene>
    <name evidence="2" type="primary">NCL1_21795</name>
    <name evidence="2" type="ORF">NPIL_341081</name>
</gene>
<dbReference type="Pfam" id="PF16984">
    <property type="entry name" value="Grp7_allergen"/>
    <property type="match status" value="1"/>
</dbReference>
<evidence type="ECO:0000313" key="2">
    <source>
        <dbReference type="EMBL" id="GFU22817.1"/>
    </source>
</evidence>
<keyword evidence="1" id="KW-0812">Transmembrane</keyword>
<accession>A0A8X6QJV5</accession>
<reference evidence="2" key="1">
    <citation type="submission" date="2020-08" db="EMBL/GenBank/DDBJ databases">
        <title>Multicomponent nature underlies the extraordinary mechanical properties of spider dragline silk.</title>
        <authorList>
            <person name="Kono N."/>
            <person name="Nakamura H."/>
            <person name="Mori M."/>
            <person name="Yoshida Y."/>
            <person name="Ohtoshi R."/>
            <person name="Malay A.D."/>
            <person name="Moran D.A.P."/>
            <person name="Tomita M."/>
            <person name="Numata K."/>
            <person name="Arakawa K."/>
        </authorList>
    </citation>
    <scope>NUCLEOTIDE SEQUENCE</scope>
</reference>
<dbReference type="Proteomes" id="UP000887013">
    <property type="component" value="Unassembled WGS sequence"/>
</dbReference>
<dbReference type="AlphaFoldDB" id="A0A8X6QJV5"/>
<keyword evidence="1" id="KW-1133">Transmembrane helix</keyword>
<comment type="caution">
    <text evidence="2">The sequence shown here is derived from an EMBL/GenBank/DDBJ whole genome shotgun (WGS) entry which is preliminary data.</text>
</comment>
<feature type="transmembrane region" description="Helical" evidence="1">
    <location>
        <begin position="16"/>
        <end position="36"/>
    </location>
</feature>
<name>A0A8X6QJV5_NEPPI</name>
<proteinExistence type="predicted"/>
<sequence length="243" mass="27694">MQNFHLITFHHHIMDILQPILIILMALASVHTMGIFRNDVANERGNAYIDKLLNDIIDLRGDEFDPYMLGESGFGFYKKILFVNVSGEVKLHKGKMRGLRTLHRTEDSHLSERDETLYIRANLGAGALDFEYEGSVKFLNYGPGITVHGHLAYIEIIMDFSVNANTGRNGDLQEFFIDDIRGMEVWVSGLGPLNWALNPIIRGAKALFKTYLTGVIENKIKIYIEERLPNFQFPIEGLHSLEK</sequence>
<keyword evidence="1" id="KW-0472">Membrane</keyword>
<evidence type="ECO:0000313" key="3">
    <source>
        <dbReference type="Proteomes" id="UP000887013"/>
    </source>
</evidence>
<protein>
    <submittedName>
        <fullName evidence="2">Uncharacterized protein</fullName>
    </submittedName>
</protein>
<dbReference type="Gene3D" id="3.15.10.50">
    <property type="match status" value="1"/>
</dbReference>